<feature type="compositionally biased region" description="Low complexity" evidence="3">
    <location>
        <begin position="1"/>
        <end position="25"/>
    </location>
</feature>
<keyword evidence="4" id="KW-1185">Reference proteome</keyword>
<dbReference type="InterPro" id="IPR020904">
    <property type="entry name" value="Sc_DH/Rdtase_CS"/>
</dbReference>
<dbReference type="OrthoDB" id="1669814at2759"/>
<dbReference type="FunFam" id="3.40.50.720:FF:000084">
    <property type="entry name" value="Short-chain dehydrogenase reductase"/>
    <property type="match status" value="1"/>
</dbReference>
<evidence type="ECO:0000256" key="3">
    <source>
        <dbReference type="SAM" id="MobiDB-lite"/>
    </source>
</evidence>
<gene>
    <name evidence="5" type="primary">LOC103711285</name>
</gene>
<dbReference type="GO" id="GO:0016614">
    <property type="term" value="F:oxidoreductase activity, acting on CH-OH group of donors"/>
    <property type="evidence" value="ECO:0007669"/>
    <property type="project" value="UniProtKB-ARBA"/>
</dbReference>
<dbReference type="PANTHER" id="PTHR48107:SF8">
    <property type="entry name" value="OS06G0185100 PROTEIN"/>
    <property type="match status" value="1"/>
</dbReference>
<evidence type="ECO:0000313" key="4">
    <source>
        <dbReference type="Proteomes" id="UP000228380"/>
    </source>
</evidence>
<proteinExistence type="inferred from homology"/>
<dbReference type="PANTHER" id="PTHR48107">
    <property type="entry name" value="NADPH-DEPENDENT ALDEHYDE REDUCTASE-LIKE PROTEIN, CHLOROPLASTIC-RELATED"/>
    <property type="match status" value="1"/>
</dbReference>
<dbReference type="InterPro" id="IPR036291">
    <property type="entry name" value="NAD(P)-bd_dom_sf"/>
</dbReference>
<organism evidence="4 5">
    <name type="scientific">Phoenix dactylifera</name>
    <name type="common">Date palm</name>
    <dbReference type="NCBI Taxonomy" id="42345"/>
    <lineage>
        <taxon>Eukaryota</taxon>
        <taxon>Viridiplantae</taxon>
        <taxon>Streptophyta</taxon>
        <taxon>Embryophyta</taxon>
        <taxon>Tracheophyta</taxon>
        <taxon>Spermatophyta</taxon>
        <taxon>Magnoliopsida</taxon>
        <taxon>Liliopsida</taxon>
        <taxon>Arecaceae</taxon>
        <taxon>Coryphoideae</taxon>
        <taxon>Phoeniceae</taxon>
        <taxon>Phoenix</taxon>
    </lineage>
</organism>
<keyword evidence="2" id="KW-0560">Oxidoreductase</keyword>
<dbReference type="PRINTS" id="PR00081">
    <property type="entry name" value="GDHRDH"/>
</dbReference>
<dbReference type="RefSeq" id="XP_017699320.3">
    <property type="nucleotide sequence ID" value="XM_017843831.3"/>
</dbReference>
<protein>
    <submittedName>
        <fullName evidence="5">NADPH-dependent aldehyde reductase-like protein, chloroplastic</fullName>
    </submittedName>
</protein>
<dbReference type="AlphaFoldDB" id="A0A8B7MVL3"/>
<dbReference type="InterPro" id="IPR002347">
    <property type="entry name" value="SDR_fam"/>
</dbReference>
<dbReference type="PROSITE" id="PS00061">
    <property type="entry name" value="ADH_SHORT"/>
    <property type="match status" value="1"/>
</dbReference>
<dbReference type="SUPFAM" id="SSF51735">
    <property type="entry name" value="NAD(P)-binding Rossmann-fold domains"/>
    <property type="match status" value="1"/>
</dbReference>
<evidence type="ECO:0000313" key="5">
    <source>
        <dbReference type="RefSeq" id="XP_017699320.3"/>
    </source>
</evidence>
<dbReference type="KEGG" id="pda:103711285"/>
<name>A0A8B7MVL3_PHODC</name>
<reference evidence="4" key="1">
    <citation type="journal article" date="2019" name="Nat. Commun.">
        <title>Genome-wide association mapping of date palm fruit traits.</title>
        <authorList>
            <person name="Hazzouri K.M."/>
            <person name="Gros-Balthazard M."/>
            <person name="Flowers J.M."/>
            <person name="Copetti D."/>
            <person name="Lemansour A."/>
            <person name="Lebrun M."/>
            <person name="Masmoudi K."/>
            <person name="Ferrand S."/>
            <person name="Dhar M.I."/>
            <person name="Fresquez Z.A."/>
            <person name="Rosas U."/>
            <person name="Zhang J."/>
            <person name="Talag J."/>
            <person name="Lee S."/>
            <person name="Kudrna D."/>
            <person name="Powell R.F."/>
            <person name="Leitch I.J."/>
            <person name="Krueger R.R."/>
            <person name="Wing R.A."/>
            <person name="Amiri K.M.A."/>
            <person name="Purugganan M.D."/>
        </authorList>
    </citation>
    <scope>NUCLEOTIDE SEQUENCE [LARGE SCALE GENOMIC DNA]</scope>
    <source>
        <strain evidence="4">cv. Khalas</strain>
    </source>
</reference>
<dbReference type="PRINTS" id="PR00080">
    <property type="entry name" value="SDRFAMILY"/>
</dbReference>
<dbReference type="GeneID" id="103711285"/>
<reference evidence="5" key="2">
    <citation type="submission" date="2025-08" db="UniProtKB">
        <authorList>
            <consortium name="RefSeq"/>
        </authorList>
    </citation>
    <scope>IDENTIFICATION</scope>
    <source>
        <tissue evidence="5">Young leaves</tissue>
    </source>
</reference>
<dbReference type="Gene3D" id="3.40.50.720">
    <property type="entry name" value="NAD(P)-binding Rossmann-like Domain"/>
    <property type="match status" value="1"/>
</dbReference>
<evidence type="ECO:0000256" key="2">
    <source>
        <dbReference type="ARBA" id="ARBA00023002"/>
    </source>
</evidence>
<dbReference type="Pfam" id="PF13561">
    <property type="entry name" value="adh_short_C2"/>
    <property type="match status" value="1"/>
</dbReference>
<accession>A0A8B7MVL3</accession>
<comment type="similarity">
    <text evidence="1">Belongs to the short-chain dehydrogenases/reductases (SDR) family.</text>
</comment>
<feature type="region of interest" description="Disordered" evidence="3">
    <location>
        <begin position="1"/>
        <end position="37"/>
    </location>
</feature>
<sequence length="304" mass="31206">MASPSNSANSPSNNAGSPPSSDSANEQGGDGYPSSQVNGAVGLYGTTGSLPLKDRVAIITGGSGGIGSAITTHLTSLGAKVVIGYVGDPVPADSLASSLNNSTTADSGPQAIAVEADISKEEQVKYLFDKAQSTFGPKIHILVAAAGVQDPKYPPLAETTLEQWEWVYNVNAKGTFLCCREAANRLVRGGGGRIITMSSSTVGSLRPGYSTYSSTKGAIEVMTKILAKELRGTGITANAVAPGPIATPLFYAGKSEERIRAVAAESPMGRLGRPEDVAPMVGFLASDAGEWVNGQIIRLNGGYV</sequence>
<dbReference type="Proteomes" id="UP000228380">
    <property type="component" value="Chromosome 8"/>
</dbReference>
<evidence type="ECO:0000256" key="1">
    <source>
        <dbReference type="ARBA" id="ARBA00006484"/>
    </source>
</evidence>